<protein>
    <submittedName>
        <fullName evidence="1">Uncharacterized protein</fullName>
    </submittedName>
</protein>
<evidence type="ECO:0000313" key="2">
    <source>
        <dbReference type="Proteomes" id="UP001148737"/>
    </source>
</evidence>
<evidence type="ECO:0000313" key="1">
    <source>
        <dbReference type="EMBL" id="KAJ3476423.1"/>
    </source>
</evidence>
<gene>
    <name evidence="1" type="ORF">NLG97_g9134</name>
</gene>
<sequence>MPSKTRTSRLADLPVELLVRIATFLPTISDLSRLSRTNNRIRSVLEYELFRRDVLECGALCTTALYWAVAADEGHIEYRLRAAEKSIKAGANINAPVEINDEQSDVAFSPAIFITLLERTAASDSNVELAKLLVNAGADLASELYPGSSALSWAIQLNKLEMVKFFPLQSETKAPTRAIGGRYTLLGQAVQGSTLDIVKCLLPHIDPNERDTEGRTALQLAVHKQRPEMVSLLLSQATLDPNAVKPSDPINDPLMEDFSPIIPVTESTQGVAGFVAASTAFTLACGGGSSEIVKLLHDDDRVDVDFTRNGLNAAMENALRKHQEANVEFMIRSQKSQTARLHMFSLACRFGDVGLAKKVLRWANQHDKERVEHYLGLATMVCSEESEHIHELVCRVLT</sequence>
<keyword evidence="2" id="KW-1185">Reference proteome</keyword>
<name>A0ACC1QIC0_9HYPO</name>
<proteinExistence type="predicted"/>
<dbReference type="Proteomes" id="UP001148737">
    <property type="component" value="Unassembled WGS sequence"/>
</dbReference>
<comment type="caution">
    <text evidence="1">The sequence shown here is derived from an EMBL/GenBank/DDBJ whole genome shotgun (WGS) entry which is preliminary data.</text>
</comment>
<reference evidence="1" key="1">
    <citation type="submission" date="2022-07" db="EMBL/GenBank/DDBJ databases">
        <title>Genome Sequence of Lecanicillium saksenae.</title>
        <authorList>
            <person name="Buettner E."/>
        </authorList>
    </citation>
    <scope>NUCLEOTIDE SEQUENCE</scope>
    <source>
        <strain evidence="1">VT-O1</strain>
    </source>
</reference>
<accession>A0ACC1QIC0</accession>
<dbReference type="EMBL" id="JANAKD010001799">
    <property type="protein sequence ID" value="KAJ3476423.1"/>
    <property type="molecule type" value="Genomic_DNA"/>
</dbReference>
<organism evidence="1 2">
    <name type="scientific">Lecanicillium saksenae</name>
    <dbReference type="NCBI Taxonomy" id="468837"/>
    <lineage>
        <taxon>Eukaryota</taxon>
        <taxon>Fungi</taxon>
        <taxon>Dikarya</taxon>
        <taxon>Ascomycota</taxon>
        <taxon>Pezizomycotina</taxon>
        <taxon>Sordariomycetes</taxon>
        <taxon>Hypocreomycetidae</taxon>
        <taxon>Hypocreales</taxon>
        <taxon>Cordycipitaceae</taxon>
        <taxon>Lecanicillium</taxon>
    </lineage>
</organism>